<dbReference type="SUPFAM" id="SSF55874">
    <property type="entry name" value="ATPase domain of HSP90 chaperone/DNA topoisomerase II/histidine kinase"/>
    <property type="match status" value="1"/>
</dbReference>
<dbReference type="GO" id="GO:0000155">
    <property type="term" value="F:phosphorelay sensor kinase activity"/>
    <property type="evidence" value="ECO:0007669"/>
    <property type="project" value="InterPro"/>
</dbReference>
<dbReference type="SUPFAM" id="SSF47384">
    <property type="entry name" value="Homodimeric domain of signal transducing histidine kinase"/>
    <property type="match status" value="1"/>
</dbReference>
<dbReference type="InterPro" id="IPR005467">
    <property type="entry name" value="His_kinase_dom"/>
</dbReference>
<dbReference type="EMBL" id="AAKDJR010000032">
    <property type="protein sequence ID" value="ECQ8879237.1"/>
    <property type="molecule type" value="Genomic_DNA"/>
</dbReference>
<comment type="caution">
    <text evidence="10">The sequence shown here is derived from an EMBL/GenBank/DDBJ whole genome shotgun (WGS) entry which is preliminary data.</text>
</comment>
<evidence type="ECO:0000256" key="4">
    <source>
        <dbReference type="ARBA" id="ARBA00022679"/>
    </source>
</evidence>
<keyword evidence="8" id="KW-0472">Membrane</keyword>
<evidence type="ECO:0000313" key="10">
    <source>
        <dbReference type="EMBL" id="ECQ8879237.1"/>
    </source>
</evidence>
<dbReference type="Pfam" id="PF02518">
    <property type="entry name" value="HATPase_c"/>
    <property type="match status" value="1"/>
</dbReference>
<dbReference type="InterPro" id="IPR003661">
    <property type="entry name" value="HisK_dim/P_dom"/>
</dbReference>
<evidence type="ECO:0000256" key="3">
    <source>
        <dbReference type="ARBA" id="ARBA00022553"/>
    </source>
</evidence>
<evidence type="ECO:0000256" key="6">
    <source>
        <dbReference type="ARBA" id="ARBA00023012"/>
    </source>
</evidence>
<dbReference type="InterPro" id="IPR036097">
    <property type="entry name" value="HisK_dim/P_sf"/>
</dbReference>
<evidence type="ECO:0000256" key="8">
    <source>
        <dbReference type="SAM" id="Phobius"/>
    </source>
</evidence>
<dbReference type="Gene3D" id="3.30.565.10">
    <property type="entry name" value="Histidine kinase-like ATPase, C-terminal domain"/>
    <property type="match status" value="1"/>
</dbReference>
<dbReference type="GO" id="GO:0004721">
    <property type="term" value="F:phosphoprotein phosphatase activity"/>
    <property type="evidence" value="ECO:0007669"/>
    <property type="project" value="TreeGrafter"/>
</dbReference>
<keyword evidence="3" id="KW-0597">Phosphoprotein</keyword>
<feature type="domain" description="Histidine kinase" evidence="9">
    <location>
        <begin position="108"/>
        <end position="306"/>
    </location>
</feature>
<name>A0A5Z0DCP1_CAMJU</name>
<gene>
    <name evidence="10" type="ORF">F0G84_07250</name>
</gene>
<keyword evidence="8" id="KW-0812">Transmembrane</keyword>
<dbReference type="PANTHER" id="PTHR45453:SF1">
    <property type="entry name" value="PHOSPHATE REGULON SENSOR PROTEIN PHOR"/>
    <property type="match status" value="1"/>
</dbReference>
<proteinExistence type="predicted"/>
<keyword evidence="5 10" id="KW-0418">Kinase</keyword>
<dbReference type="GO" id="GO:0016036">
    <property type="term" value="P:cellular response to phosphate starvation"/>
    <property type="evidence" value="ECO:0007669"/>
    <property type="project" value="TreeGrafter"/>
</dbReference>
<dbReference type="CDD" id="cd00082">
    <property type="entry name" value="HisKA"/>
    <property type="match status" value="1"/>
</dbReference>
<evidence type="ECO:0000256" key="2">
    <source>
        <dbReference type="ARBA" id="ARBA00012438"/>
    </source>
</evidence>
<evidence type="ECO:0000256" key="7">
    <source>
        <dbReference type="SAM" id="Coils"/>
    </source>
</evidence>
<dbReference type="InterPro" id="IPR004358">
    <property type="entry name" value="Sig_transdc_His_kin-like_C"/>
</dbReference>
<dbReference type="SMART" id="SM00388">
    <property type="entry name" value="HisKA"/>
    <property type="match status" value="1"/>
</dbReference>
<sequence>VYPRFLDLKLFWTKMVISFGVCLLFVFILMLLLGRRIEKNFNKILDFLDSIGDHKVVILKKGMFKEFNLLNEKLLKTKDKILKNTQKNKKQSDKITLKNTQLASVISAISHELKNPLSVIDLSLEMLKDEKLEDKKLKKELLEKISRQSVKLNALTHKLNFVFNLKSEALQMQEFDLFSLCEKITKNPGFERVVLQGKSTKVKADEFLIEQVIINLLSNALKYSQKEVILTARDQKIIVQDFGKGIEEDKIKLITKKFYKIDAKSDNSFGLGLFLVKKILNIHKSYLEISSTLGYGSSFSFKLSQG</sequence>
<dbReference type="PANTHER" id="PTHR45453">
    <property type="entry name" value="PHOSPHATE REGULON SENSOR PROTEIN PHOR"/>
    <property type="match status" value="1"/>
</dbReference>
<evidence type="ECO:0000259" key="9">
    <source>
        <dbReference type="PROSITE" id="PS50109"/>
    </source>
</evidence>
<dbReference type="AlphaFoldDB" id="A0A5Z0DCP1"/>
<dbReference type="PROSITE" id="PS50109">
    <property type="entry name" value="HIS_KIN"/>
    <property type="match status" value="1"/>
</dbReference>
<dbReference type="InterPro" id="IPR036890">
    <property type="entry name" value="HATPase_C_sf"/>
</dbReference>
<comment type="catalytic activity">
    <reaction evidence="1">
        <text>ATP + protein L-histidine = ADP + protein N-phospho-L-histidine.</text>
        <dbReference type="EC" id="2.7.13.3"/>
    </reaction>
</comment>
<dbReference type="EC" id="2.7.13.3" evidence="2"/>
<dbReference type="Gene3D" id="1.10.287.130">
    <property type="match status" value="1"/>
</dbReference>
<keyword evidence="8" id="KW-1133">Transmembrane helix</keyword>
<evidence type="ECO:0000256" key="1">
    <source>
        <dbReference type="ARBA" id="ARBA00000085"/>
    </source>
</evidence>
<keyword evidence="6" id="KW-0902">Two-component regulatory system</keyword>
<dbReference type="PRINTS" id="PR00344">
    <property type="entry name" value="BCTRLSENSOR"/>
</dbReference>
<protein>
    <recommendedName>
        <fullName evidence="2">histidine kinase</fullName>
        <ecNumber evidence="2">2.7.13.3</ecNumber>
    </recommendedName>
</protein>
<feature type="non-terminal residue" evidence="10">
    <location>
        <position position="1"/>
    </location>
</feature>
<dbReference type="InterPro" id="IPR003594">
    <property type="entry name" value="HATPase_dom"/>
</dbReference>
<feature type="coiled-coil region" evidence="7">
    <location>
        <begin position="124"/>
        <end position="158"/>
    </location>
</feature>
<feature type="transmembrane region" description="Helical" evidence="8">
    <location>
        <begin position="12"/>
        <end position="33"/>
    </location>
</feature>
<dbReference type="SMART" id="SM00387">
    <property type="entry name" value="HATPase_c"/>
    <property type="match status" value="1"/>
</dbReference>
<dbReference type="Pfam" id="PF00512">
    <property type="entry name" value="HisKA"/>
    <property type="match status" value="1"/>
</dbReference>
<dbReference type="GO" id="GO:0005886">
    <property type="term" value="C:plasma membrane"/>
    <property type="evidence" value="ECO:0007669"/>
    <property type="project" value="TreeGrafter"/>
</dbReference>
<keyword evidence="7" id="KW-0175">Coiled coil</keyword>
<reference evidence="10" key="1">
    <citation type="submission" date="2019-08" db="EMBL/GenBank/DDBJ databases">
        <authorList>
            <person name="Ashton P.M."/>
            <person name="Dallman T."/>
            <person name="Nair S."/>
            <person name="De Pinna E."/>
            <person name="Peters T."/>
            <person name="Grant K."/>
        </authorList>
    </citation>
    <scope>NUCLEOTIDE SEQUENCE</scope>
    <source>
        <strain evidence="10">241940</strain>
    </source>
</reference>
<evidence type="ECO:0000256" key="5">
    <source>
        <dbReference type="ARBA" id="ARBA00022777"/>
    </source>
</evidence>
<dbReference type="InterPro" id="IPR050351">
    <property type="entry name" value="BphY/WalK/GraS-like"/>
</dbReference>
<keyword evidence="4" id="KW-0808">Transferase</keyword>
<accession>A0A5Z0DCP1</accession>
<organism evidence="10">
    <name type="scientific">Campylobacter jejuni</name>
    <dbReference type="NCBI Taxonomy" id="197"/>
    <lineage>
        <taxon>Bacteria</taxon>
        <taxon>Pseudomonadati</taxon>
        <taxon>Campylobacterota</taxon>
        <taxon>Epsilonproteobacteria</taxon>
        <taxon>Campylobacterales</taxon>
        <taxon>Campylobacteraceae</taxon>
        <taxon>Campylobacter</taxon>
    </lineage>
</organism>